<evidence type="ECO:0000313" key="3">
    <source>
        <dbReference type="EMBL" id="RMM06902.1"/>
    </source>
</evidence>
<dbReference type="Proteomes" id="UP000278587">
    <property type="component" value="Unassembled WGS sequence"/>
</dbReference>
<feature type="signal peptide" evidence="2">
    <location>
        <begin position="1"/>
        <end position="20"/>
    </location>
</feature>
<dbReference type="RefSeq" id="WP_055007557.1">
    <property type="nucleotide sequence ID" value="NZ_LJPW01000005.1"/>
</dbReference>
<protein>
    <submittedName>
        <fullName evidence="3">Uncharacterized protein</fullName>
    </submittedName>
</protein>
<dbReference type="OrthoDB" id="8527469at2"/>
<reference evidence="3 4" key="1">
    <citation type="submission" date="2018-08" db="EMBL/GenBank/DDBJ databases">
        <title>Recombination of ecologically and evolutionarily significant loci maintains genetic cohesion in the Pseudomonas syringae species complex.</title>
        <authorList>
            <person name="Dillon M."/>
            <person name="Thakur S."/>
            <person name="Almeida R.N.D."/>
            <person name="Weir B.S."/>
            <person name="Guttman D.S."/>
        </authorList>
    </citation>
    <scope>NUCLEOTIDE SEQUENCE [LARGE SCALE GENOMIC DNA]</scope>
    <source>
        <strain evidence="3 4">ICMP 4086</strain>
    </source>
</reference>
<organism evidence="3 4">
    <name type="scientific">Pseudomonas caricapapayae</name>
    <dbReference type="NCBI Taxonomy" id="46678"/>
    <lineage>
        <taxon>Bacteria</taxon>
        <taxon>Pseudomonadati</taxon>
        <taxon>Pseudomonadota</taxon>
        <taxon>Gammaproteobacteria</taxon>
        <taxon>Pseudomonadales</taxon>
        <taxon>Pseudomonadaceae</taxon>
        <taxon>Pseudomonas</taxon>
    </lineage>
</organism>
<keyword evidence="2" id="KW-0732">Signal</keyword>
<accession>A0A0P9L1V7</accession>
<dbReference type="AlphaFoldDB" id="A0A0P9L1V7"/>
<evidence type="ECO:0000256" key="2">
    <source>
        <dbReference type="SAM" id="SignalP"/>
    </source>
</evidence>
<comment type="caution">
    <text evidence="3">The sequence shown here is derived from an EMBL/GenBank/DDBJ whole genome shotgun (WGS) entry which is preliminary data.</text>
</comment>
<name>A0A0P9L1V7_9PSED</name>
<evidence type="ECO:0000256" key="1">
    <source>
        <dbReference type="SAM" id="MobiDB-lite"/>
    </source>
</evidence>
<feature type="compositionally biased region" description="Low complexity" evidence="1">
    <location>
        <begin position="65"/>
        <end position="90"/>
    </location>
</feature>
<feature type="chain" id="PRO_5044216225" evidence="2">
    <location>
        <begin position="21"/>
        <end position="90"/>
    </location>
</feature>
<sequence>MQKRLLFSVLLIYLSGCSHPAAPFTQKPAGQWVDEQIQLSASSVSLAQRRLHQTSAVPSFTPLSAPATPTTKAPARAVKPAVRPVPVTGG</sequence>
<dbReference type="EMBL" id="RBOC01000148">
    <property type="protein sequence ID" value="RMM06902.1"/>
    <property type="molecule type" value="Genomic_DNA"/>
</dbReference>
<evidence type="ECO:0000313" key="4">
    <source>
        <dbReference type="Proteomes" id="UP000278587"/>
    </source>
</evidence>
<proteinExistence type="predicted"/>
<feature type="region of interest" description="Disordered" evidence="1">
    <location>
        <begin position="59"/>
        <end position="90"/>
    </location>
</feature>
<gene>
    <name evidence="3" type="ORF">ALQ84_200030</name>
</gene>